<dbReference type="InterPro" id="IPR018669">
    <property type="entry name" value="Toxin_HigB"/>
</dbReference>
<accession>A0ABY6AXJ5</accession>
<gene>
    <name evidence="1" type="ORF">N4261_21380</name>
</gene>
<organism evidence="1 2">
    <name type="scientific">Roseateles amylovorans</name>
    <dbReference type="NCBI Taxonomy" id="2978473"/>
    <lineage>
        <taxon>Bacteria</taxon>
        <taxon>Pseudomonadati</taxon>
        <taxon>Pseudomonadota</taxon>
        <taxon>Betaproteobacteria</taxon>
        <taxon>Burkholderiales</taxon>
        <taxon>Sphaerotilaceae</taxon>
        <taxon>Roseateles</taxon>
    </lineage>
</organism>
<dbReference type="Pfam" id="PF09907">
    <property type="entry name" value="HigB_toxin"/>
    <property type="match status" value="1"/>
</dbReference>
<dbReference type="Proteomes" id="UP001064933">
    <property type="component" value="Chromosome"/>
</dbReference>
<keyword evidence="2" id="KW-1185">Reference proteome</keyword>
<evidence type="ECO:0000313" key="1">
    <source>
        <dbReference type="EMBL" id="UXH77515.1"/>
    </source>
</evidence>
<evidence type="ECO:0000313" key="2">
    <source>
        <dbReference type="Proteomes" id="UP001064933"/>
    </source>
</evidence>
<sequence>MKVIARSTLEAFWLLHPDAEQPLKSWFDEVSKAKWATPQELKAQFRNASVRPGRRVIFNIKGNDYRLVTAVAYRFQAVYIKFIGTHEQYDAIDVDTVG</sequence>
<dbReference type="EMBL" id="CP104562">
    <property type="protein sequence ID" value="UXH77515.1"/>
    <property type="molecule type" value="Genomic_DNA"/>
</dbReference>
<name>A0ABY6AXJ5_9BURK</name>
<reference evidence="1" key="1">
    <citation type="submission" date="2022-10" db="EMBL/GenBank/DDBJ databases">
        <title>Characterization and whole genome sequencing of a new Roseateles species, isolated from fresh water.</title>
        <authorList>
            <person name="Guliayeva D.Y."/>
            <person name="Akhremchuk A.E."/>
            <person name="Sikolenko M.A."/>
            <person name="Valentovich L.N."/>
            <person name="Sidarenka A.V."/>
        </authorList>
    </citation>
    <scope>NUCLEOTIDE SEQUENCE</scope>
    <source>
        <strain evidence="1">BIM B-1768</strain>
    </source>
</reference>
<protein>
    <submittedName>
        <fullName evidence="1">Type II toxin-antitoxin system HigB family toxin</fullName>
    </submittedName>
</protein>
<proteinExistence type="predicted"/>
<dbReference type="RefSeq" id="WP_261757265.1">
    <property type="nucleotide sequence ID" value="NZ_CP104562.2"/>
</dbReference>